<keyword evidence="2" id="KW-1185">Reference proteome</keyword>
<accession>A0A9X9Q0A2</accession>
<dbReference type="Proteomes" id="UP000269945">
    <property type="component" value="Unassembled WGS sequence"/>
</dbReference>
<dbReference type="EMBL" id="CYRY02013923">
    <property type="protein sequence ID" value="VCW84325.1"/>
    <property type="molecule type" value="Genomic_DNA"/>
</dbReference>
<evidence type="ECO:0000313" key="2">
    <source>
        <dbReference type="Proteomes" id="UP000269945"/>
    </source>
</evidence>
<proteinExistence type="predicted"/>
<organism evidence="1 2">
    <name type="scientific">Gulo gulo</name>
    <name type="common">Wolverine</name>
    <name type="synonym">Gluton</name>
    <dbReference type="NCBI Taxonomy" id="48420"/>
    <lineage>
        <taxon>Eukaryota</taxon>
        <taxon>Metazoa</taxon>
        <taxon>Chordata</taxon>
        <taxon>Craniata</taxon>
        <taxon>Vertebrata</taxon>
        <taxon>Euteleostomi</taxon>
        <taxon>Mammalia</taxon>
        <taxon>Eutheria</taxon>
        <taxon>Laurasiatheria</taxon>
        <taxon>Carnivora</taxon>
        <taxon>Caniformia</taxon>
        <taxon>Musteloidea</taxon>
        <taxon>Mustelidae</taxon>
        <taxon>Guloninae</taxon>
        <taxon>Gulo</taxon>
    </lineage>
</organism>
<evidence type="ECO:0000313" key="1">
    <source>
        <dbReference type="EMBL" id="VCW84325.1"/>
    </source>
</evidence>
<protein>
    <submittedName>
        <fullName evidence="1">Uncharacterized protein</fullName>
    </submittedName>
</protein>
<reference evidence="1 2" key="1">
    <citation type="submission" date="2018-10" db="EMBL/GenBank/DDBJ databases">
        <authorList>
            <person name="Ekblom R."/>
            <person name="Jareborg N."/>
        </authorList>
    </citation>
    <scope>NUCLEOTIDE SEQUENCE [LARGE SCALE GENOMIC DNA]</scope>
    <source>
        <tissue evidence="1">Muscle</tissue>
    </source>
</reference>
<name>A0A9X9Q0A2_GULGU</name>
<sequence length="34" mass="3937">MCCWRTTDTSSSWVSLCQSQTRLCFWSKRSSSGM</sequence>
<dbReference type="AlphaFoldDB" id="A0A9X9Q0A2"/>
<comment type="caution">
    <text evidence="1">The sequence shown here is derived from an EMBL/GenBank/DDBJ whole genome shotgun (WGS) entry which is preliminary data.</text>
</comment>
<gene>
    <name evidence="1" type="ORF">BN2614_LOCUS1</name>
</gene>